<sequence>MGVIIMLLSHLSQEALLSKQATFQPSKNTIVEATRLVNQLDFTDQNATLISYHGWQAEKVLATEVIYRKWLVLHKVYNQEIKLAPNKQLDEYWHFHILDTRKYMQDCNLVFGSYLHHYPYFGLTDAETAEDLHNAFQRTRDLFIKHFGHDLIGVSNRCSSTSCR</sequence>
<dbReference type="RefSeq" id="WP_002690839.1">
    <property type="nucleotide sequence ID" value="NZ_JH600070.1"/>
</dbReference>
<reference evidence="1 2" key="1">
    <citation type="submission" date="2011-11" db="EMBL/GenBank/DDBJ databases">
        <title>Improved High-Quality Draft sequence of Beggiatoa alba B18lD.</title>
        <authorList>
            <consortium name="US DOE Joint Genome Institute"/>
            <person name="Lucas S."/>
            <person name="Han J."/>
            <person name="Lapidus A."/>
            <person name="Cheng J.-F."/>
            <person name="Goodwin L."/>
            <person name="Pitluck S."/>
            <person name="Peters L."/>
            <person name="Mikhailova N."/>
            <person name="Held B."/>
            <person name="Detter J.C."/>
            <person name="Han C."/>
            <person name="Tapia R."/>
            <person name="Land M."/>
            <person name="Hauser L."/>
            <person name="Kyrpides N."/>
            <person name="Ivanova N."/>
            <person name="Pagani I."/>
            <person name="Samuel K."/>
            <person name="Teske A."/>
            <person name="Mueller J."/>
            <person name="Woyke T."/>
        </authorList>
    </citation>
    <scope>NUCLEOTIDE SEQUENCE [LARGE SCALE GENOMIC DNA]</scope>
    <source>
        <strain evidence="1 2">B18LD</strain>
    </source>
</reference>
<evidence type="ECO:0008006" key="3">
    <source>
        <dbReference type="Google" id="ProtNLM"/>
    </source>
</evidence>
<evidence type="ECO:0000313" key="1">
    <source>
        <dbReference type="EMBL" id="EIJ43561.1"/>
    </source>
</evidence>
<keyword evidence="2" id="KW-1185">Reference proteome</keyword>
<proteinExistence type="predicted"/>
<dbReference type="STRING" id="395493.BegalDRAFT_2720"/>
<evidence type="ECO:0000313" key="2">
    <source>
        <dbReference type="Proteomes" id="UP000005744"/>
    </source>
</evidence>
<protein>
    <recommendedName>
        <fullName evidence="3">Glycine-rich domain-containing protein-like</fullName>
    </recommendedName>
</protein>
<dbReference type="OrthoDB" id="278697at2"/>
<accession>I3CIW8</accession>
<dbReference type="eggNOG" id="COG4278">
    <property type="taxonomic scope" value="Bacteria"/>
</dbReference>
<dbReference type="Proteomes" id="UP000005744">
    <property type="component" value="Unassembled WGS sequence"/>
</dbReference>
<gene>
    <name evidence="1" type="ORF">BegalDRAFT_2720</name>
</gene>
<organism evidence="1 2">
    <name type="scientific">Beggiatoa alba B18LD</name>
    <dbReference type="NCBI Taxonomy" id="395493"/>
    <lineage>
        <taxon>Bacteria</taxon>
        <taxon>Pseudomonadati</taxon>
        <taxon>Pseudomonadota</taxon>
        <taxon>Gammaproteobacteria</taxon>
        <taxon>Thiotrichales</taxon>
        <taxon>Thiotrichaceae</taxon>
        <taxon>Beggiatoa</taxon>
    </lineage>
</organism>
<name>I3CIW8_9GAMM</name>
<dbReference type="AlphaFoldDB" id="I3CIW8"/>
<dbReference type="HOGENOM" id="CLU_120903_2_0_6"/>
<dbReference type="EMBL" id="JH600070">
    <property type="protein sequence ID" value="EIJ43561.1"/>
    <property type="molecule type" value="Genomic_DNA"/>
</dbReference>